<comment type="similarity">
    <text evidence="1 5">Belongs to the metallo-dependent hydrolases superfamily. NagA family.</text>
</comment>
<feature type="binding site" evidence="7">
    <location>
        <begin position="243"/>
        <end position="244"/>
    </location>
    <ligand>
        <name>substrate</name>
    </ligand>
</feature>
<accession>A0A1B1BNE6</accession>
<evidence type="ECO:0000256" key="7">
    <source>
        <dbReference type="PIRSR" id="PIRSR038994-2"/>
    </source>
</evidence>
<keyword evidence="4 5" id="KW-0119">Carbohydrate metabolism</keyword>
<keyword evidence="12" id="KW-1185">Reference proteome</keyword>
<feature type="binding site" evidence="7">
    <location>
        <position position="275"/>
    </location>
    <ligand>
        <name>substrate</name>
    </ligand>
</feature>
<dbReference type="Proteomes" id="UP000092582">
    <property type="component" value="Chromosome 1"/>
</dbReference>
<sequence length="411" mass="42280">MTPLTSGPPPARAAAAPSLPGDAGPETDTPLLIAAGTVILPDREFSPGWVEVRAGLIVGSGGGTPPRPADVTAPHGILAPGFVDAHSHGGGGVSFNDPDTRAAAHRIVATHREHGTTTMMASLVTAPIDEMETLVTALAELVRDGLLAGIHLEGPWLSPAHRGAHAERLLLPPTPQSVDRLMRAGAGAVRMVTIAPELDGGLAAVARIVGYGSVAAIGHTDADYETSRAAIEAGVTVGTHVFNAMRPLHHREPGAALAVLEDPSVFAELIADGVHLHPAVVRLIIESRAKPVFVTDAMAAACADEGDYKLGDLDVTVANGEARLADGTIAGSVLTLSKAVRFAVLTAGVPLAFAVRAATQNPADLLSLTDRGRIHPGLRADLVLLDAALHVTATLHHGTWVPSPSRPAREL</sequence>
<evidence type="ECO:0000313" key="11">
    <source>
        <dbReference type="EMBL" id="ANP74026.1"/>
    </source>
</evidence>
<comment type="cofactor">
    <cofactor evidence="8">
        <name>a divalent metal cation</name>
        <dbReference type="ChEBI" id="CHEBI:60240"/>
    </cofactor>
    <text evidence="8">Binds 1 divalent metal cation per subunit.</text>
</comment>
<dbReference type="OrthoDB" id="9776488at2"/>
<dbReference type="SUPFAM" id="SSF51556">
    <property type="entry name" value="Metallo-dependent hydrolases"/>
    <property type="match status" value="1"/>
</dbReference>
<keyword evidence="3 5" id="KW-0378">Hydrolase</keyword>
<feature type="compositionally biased region" description="Pro residues" evidence="9">
    <location>
        <begin position="1"/>
        <end position="11"/>
    </location>
</feature>
<evidence type="ECO:0000256" key="3">
    <source>
        <dbReference type="ARBA" id="ARBA00022801"/>
    </source>
</evidence>
<feature type="binding site" evidence="7">
    <location>
        <begin position="329"/>
        <end position="331"/>
    </location>
    <ligand>
        <name>substrate</name>
    </ligand>
</feature>
<evidence type="ECO:0000313" key="12">
    <source>
        <dbReference type="Proteomes" id="UP000092582"/>
    </source>
</evidence>
<dbReference type="GO" id="GO:0046872">
    <property type="term" value="F:metal ion binding"/>
    <property type="evidence" value="ECO:0007669"/>
    <property type="project" value="UniProtKB-KW"/>
</dbReference>
<dbReference type="CDD" id="cd00854">
    <property type="entry name" value="NagA"/>
    <property type="match status" value="1"/>
</dbReference>
<dbReference type="STRING" id="670052.PA27867_3092"/>
<proteinExistence type="inferred from homology"/>
<dbReference type="Pfam" id="PF01979">
    <property type="entry name" value="Amidohydro_1"/>
    <property type="match status" value="1"/>
</dbReference>
<feature type="compositionally biased region" description="Low complexity" evidence="9">
    <location>
        <begin position="12"/>
        <end position="24"/>
    </location>
</feature>
<feature type="binding site" evidence="7">
    <location>
        <position position="251"/>
    </location>
    <ligand>
        <name>substrate</name>
    </ligand>
</feature>
<feature type="binding site" evidence="8">
    <location>
        <position position="153"/>
    </location>
    <ligand>
        <name>Zn(2+)</name>
        <dbReference type="ChEBI" id="CHEBI:29105"/>
    </ligand>
</feature>
<dbReference type="NCBIfam" id="TIGR00221">
    <property type="entry name" value="nagA"/>
    <property type="match status" value="1"/>
</dbReference>
<name>A0A1B1BNE6_9MICO</name>
<protein>
    <submittedName>
        <fullName evidence="11">N-acetylglucosamine-6-phosphate deacetylase</fullName>
    </submittedName>
</protein>
<feature type="binding site" evidence="8">
    <location>
        <position position="240"/>
    </location>
    <ligand>
        <name>Zn(2+)</name>
        <dbReference type="ChEBI" id="CHEBI:29105"/>
    </ligand>
</feature>
<dbReference type="InterPro" id="IPR003764">
    <property type="entry name" value="GlcNAc_6-P_deAcase"/>
</dbReference>
<dbReference type="GO" id="GO:0006046">
    <property type="term" value="P:N-acetylglucosamine catabolic process"/>
    <property type="evidence" value="ECO:0007669"/>
    <property type="project" value="TreeGrafter"/>
</dbReference>
<evidence type="ECO:0000256" key="4">
    <source>
        <dbReference type="ARBA" id="ARBA00023277"/>
    </source>
</evidence>
<dbReference type="Gene3D" id="2.30.40.10">
    <property type="entry name" value="Urease, subunit C, domain 1"/>
    <property type="match status" value="1"/>
</dbReference>
<dbReference type="EMBL" id="CP016282">
    <property type="protein sequence ID" value="ANP74026.1"/>
    <property type="molecule type" value="Genomic_DNA"/>
</dbReference>
<dbReference type="AlphaFoldDB" id="A0A1B1BNE6"/>
<dbReference type="RefSeq" id="WP_084021225.1">
    <property type="nucleotide sequence ID" value="NZ_CP016282.1"/>
</dbReference>
<organism evidence="11 12">
    <name type="scientific">Cryobacterium arcticum</name>
    <dbReference type="NCBI Taxonomy" id="670052"/>
    <lineage>
        <taxon>Bacteria</taxon>
        <taxon>Bacillati</taxon>
        <taxon>Actinomycetota</taxon>
        <taxon>Actinomycetes</taxon>
        <taxon>Micrococcales</taxon>
        <taxon>Microbacteriaceae</taxon>
        <taxon>Cryobacterium</taxon>
    </lineage>
</organism>
<dbReference type="Gene3D" id="3.20.20.140">
    <property type="entry name" value="Metal-dependent hydrolases"/>
    <property type="match status" value="1"/>
</dbReference>
<feature type="active site" description="Proton donor/acceptor" evidence="6">
    <location>
        <position position="296"/>
    </location>
</feature>
<evidence type="ECO:0000256" key="8">
    <source>
        <dbReference type="PIRSR" id="PIRSR038994-3"/>
    </source>
</evidence>
<dbReference type="KEGG" id="cart:PA27867_3092"/>
<feature type="region of interest" description="Disordered" evidence="9">
    <location>
        <begin position="1"/>
        <end position="29"/>
    </location>
</feature>
<evidence type="ECO:0000256" key="9">
    <source>
        <dbReference type="SAM" id="MobiDB-lite"/>
    </source>
</evidence>
<keyword evidence="2 8" id="KW-0479">Metal-binding</keyword>
<dbReference type="InterPro" id="IPR011059">
    <property type="entry name" value="Metal-dep_hydrolase_composite"/>
</dbReference>
<evidence type="ECO:0000256" key="2">
    <source>
        <dbReference type="ARBA" id="ARBA00022723"/>
    </source>
</evidence>
<dbReference type="GO" id="GO:0008448">
    <property type="term" value="F:N-acetylglucosamine-6-phosphate deacetylase activity"/>
    <property type="evidence" value="ECO:0007669"/>
    <property type="project" value="InterPro"/>
</dbReference>
<dbReference type="PIRSF" id="PIRSF038994">
    <property type="entry name" value="NagA"/>
    <property type="match status" value="1"/>
</dbReference>
<evidence type="ECO:0000259" key="10">
    <source>
        <dbReference type="Pfam" id="PF01979"/>
    </source>
</evidence>
<dbReference type="PATRIC" id="fig|670052.7.peg.3181"/>
<evidence type="ECO:0000256" key="5">
    <source>
        <dbReference type="PIRNR" id="PIRNR038994"/>
    </source>
</evidence>
<dbReference type="InterPro" id="IPR006680">
    <property type="entry name" value="Amidohydro-rel"/>
</dbReference>
<evidence type="ECO:0000256" key="6">
    <source>
        <dbReference type="PIRSR" id="PIRSR038994-1"/>
    </source>
</evidence>
<reference evidence="11 12" key="1">
    <citation type="submission" date="2016-06" db="EMBL/GenBank/DDBJ databases">
        <title>Genome sequencing of Cryobacterium arcticum PAMC 27867.</title>
        <authorList>
            <person name="Lee J."/>
            <person name="Kim O.-S."/>
        </authorList>
    </citation>
    <scope>NUCLEOTIDE SEQUENCE [LARGE SCALE GENOMIC DNA]</scope>
    <source>
        <strain evidence="11 12">PAMC 27867</strain>
    </source>
</reference>
<dbReference type="PANTHER" id="PTHR11113">
    <property type="entry name" value="N-ACETYLGLUCOSAMINE-6-PHOSPHATE DEACETYLASE"/>
    <property type="match status" value="1"/>
</dbReference>
<feature type="domain" description="Amidohydrolase-related" evidence="10">
    <location>
        <begin position="77"/>
        <end position="387"/>
    </location>
</feature>
<dbReference type="PANTHER" id="PTHR11113:SF14">
    <property type="entry name" value="N-ACETYLGLUCOSAMINE-6-PHOSPHATE DEACETYLASE"/>
    <property type="match status" value="1"/>
</dbReference>
<dbReference type="SUPFAM" id="SSF51338">
    <property type="entry name" value="Composite domain of metallo-dependent hydrolases"/>
    <property type="match status" value="1"/>
</dbReference>
<evidence type="ECO:0000256" key="1">
    <source>
        <dbReference type="ARBA" id="ARBA00010716"/>
    </source>
</evidence>
<dbReference type="InterPro" id="IPR032466">
    <property type="entry name" value="Metal_Hydrolase"/>
</dbReference>
<gene>
    <name evidence="11" type="ORF">PA27867_3092</name>
</gene>
<feature type="binding site" evidence="7">
    <location>
        <position position="164"/>
    </location>
    <ligand>
        <name>substrate</name>
    </ligand>
</feature>
<feature type="binding site" evidence="8">
    <location>
        <position position="219"/>
    </location>
    <ligand>
        <name>Zn(2+)</name>
        <dbReference type="ChEBI" id="CHEBI:29105"/>
    </ligand>
</feature>